<keyword evidence="2" id="KW-1185">Reference proteome</keyword>
<dbReference type="EMBL" id="CAJVPQ010006296">
    <property type="protein sequence ID" value="CAG8683004.1"/>
    <property type="molecule type" value="Genomic_DNA"/>
</dbReference>
<evidence type="ECO:0000313" key="2">
    <source>
        <dbReference type="Proteomes" id="UP000789570"/>
    </source>
</evidence>
<gene>
    <name evidence="1" type="ORF">FCALED_LOCUS12599</name>
</gene>
<proteinExistence type="predicted"/>
<evidence type="ECO:0000313" key="1">
    <source>
        <dbReference type="EMBL" id="CAG8683004.1"/>
    </source>
</evidence>
<reference evidence="1" key="1">
    <citation type="submission" date="2021-06" db="EMBL/GenBank/DDBJ databases">
        <authorList>
            <person name="Kallberg Y."/>
            <person name="Tangrot J."/>
            <person name="Rosling A."/>
        </authorList>
    </citation>
    <scope>NUCLEOTIDE SEQUENCE</scope>
    <source>
        <strain evidence="1">UK204</strain>
    </source>
</reference>
<organism evidence="1 2">
    <name type="scientific">Funneliformis caledonium</name>
    <dbReference type="NCBI Taxonomy" id="1117310"/>
    <lineage>
        <taxon>Eukaryota</taxon>
        <taxon>Fungi</taxon>
        <taxon>Fungi incertae sedis</taxon>
        <taxon>Mucoromycota</taxon>
        <taxon>Glomeromycotina</taxon>
        <taxon>Glomeromycetes</taxon>
        <taxon>Glomerales</taxon>
        <taxon>Glomeraceae</taxon>
        <taxon>Funneliformis</taxon>
    </lineage>
</organism>
<comment type="caution">
    <text evidence="1">The sequence shown here is derived from an EMBL/GenBank/DDBJ whole genome shotgun (WGS) entry which is preliminary data.</text>
</comment>
<name>A0A9N9HKN9_9GLOM</name>
<sequence length="77" mass="9016">MDCIRVLGLDEVQKQKFTNTKRAYAKHLEVCLYFAEKHTKEEITNIINEALIHGSKKNNKQQYVINETSDGEKEEFN</sequence>
<dbReference type="Proteomes" id="UP000789570">
    <property type="component" value="Unassembled WGS sequence"/>
</dbReference>
<dbReference type="AlphaFoldDB" id="A0A9N9HKN9"/>
<protein>
    <submittedName>
        <fullName evidence="1">14542_t:CDS:1</fullName>
    </submittedName>
</protein>
<feature type="non-terminal residue" evidence="1">
    <location>
        <position position="77"/>
    </location>
</feature>
<accession>A0A9N9HKN9</accession>
<dbReference type="OrthoDB" id="2439503at2759"/>